<dbReference type="GO" id="GO:0016020">
    <property type="term" value="C:membrane"/>
    <property type="evidence" value="ECO:0007669"/>
    <property type="project" value="InterPro"/>
</dbReference>
<dbReference type="GO" id="GO:0016780">
    <property type="term" value="F:phosphotransferase activity, for other substituted phosphate groups"/>
    <property type="evidence" value="ECO:0007669"/>
    <property type="project" value="InterPro"/>
</dbReference>
<gene>
    <name evidence="4" type="ORF">ENQ20_01085</name>
</gene>
<dbReference type="InterPro" id="IPR000462">
    <property type="entry name" value="CDP-OH_P_trans"/>
</dbReference>
<feature type="transmembrane region" description="Helical" evidence="3">
    <location>
        <begin position="79"/>
        <end position="102"/>
    </location>
</feature>
<feature type="transmembrane region" description="Helical" evidence="3">
    <location>
        <begin position="28"/>
        <end position="58"/>
    </location>
</feature>
<dbReference type="InterPro" id="IPR043130">
    <property type="entry name" value="CDP-OH_PTrfase_TM_dom"/>
</dbReference>
<evidence type="ECO:0000313" key="4">
    <source>
        <dbReference type="EMBL" id="HDX30068.1"/>
    </source>
</evidence>
<accession>A0A7C1JUZ4</accession>
<dbReference type="Gene3D" id="1.20.120.1760">
    <property type="match status" value="1"/>
</dbReference>
<reference evidence="4" key="1">
    <citation type="journal article" date="2020" name="mSystems">
        <title>Genome- and Community-Level Interaction Insights into Carbon Utilization and Element Cycling Functions of Hydrothermarchaeota in Hydrothermal Sediment.</title>
        <authorList>
            <person name="Zhou Z."/>
            <person name="Liu Y."/>
            <person name="Xu W."/>
            <person name="Pan J."/>
            <person name="Luo Z.H."/>
            <person name="Li M."/>
        </authorList>
    </citation>
    <scope>NUCLEOTIDE SEQUENCE [LARGE SCALE GENOMIC DNA]</scope>
    <source>
        <strain evidence="4">SpSt-289</strain>
    </source>
</reference>
<protein>
    <submittedName>
        <fullName evidence="4">CDP-alcohol phosphatidyltransferase family protein</fullName>
    </submittedName>
</protein>
<organism evidence="4">
    <name type="scientific">Caldilinea aerophila</name>
    <dbReference type="NCBI Taxonomy" id="133453"/>
    <lineage>
        <taxon>Bacteria</taxon>
        <taxon>Bacillati</taxon>
        <taxon>Chloroflexota</taxon>
        <taxon>Caldilineae</taxon>
        <taxon>Caldilineales</taxon>
        <taxon>Caldilineaceae</taxon>
        <taxon>Caldilinea</taxon>
    </lineage>
</organism>
<name>A0A7C1JUZ4_9CHLR</name>
<feature type="transmembrane region" description="Helical" evidence="3">
    <location>
        <begin position="149"/>
        <end position="171"/>
    </location>
</feature>
<evidence type="ECO:0000256" key="2">
    <source>
        <dbReference type="RuleBase" id="RU003750"/>
    </source>
</evidence>
<comment type="caution">
    <text evidence="4">The sequence shown here is derived from an EMBL/GenBank/DDBJ whole genome shotgun (WGS) entry which is preliminary data.</text>
</comment>
<dbReference type="InterPro" id="IPR048254">
    <property type="entry name" value="CDP_ALCOHOL_P_TRANSF_CS"/>
</dbReference>
<keyword evidence="3" id="KW-1133">Transmembrane helix</keyword>
<sequence>MFDHTLRIYKDDLLRPLAVHLSCVPPNWITLTAVLVGLIAACAAAFQWQWIALGLWLANRILDGLDGMVARIHARQSDFGGYLDIVSDFVVYAAIPICIYWCNQSPTNALALALLLASFYVNAASWMYLSAILEKRSAGAQVRGELTTVAMPVTLIGGTETIVFYCLFLLWQPLLPWLFALMAILVLIGVGVRLHWARRHLI</sequence>
<evidence type="ECO:0000256" key="1">
    <source>
        <dbReference type="ARBA" id="ARBA00022679"/>
    </source>
</evidence>
<feature type="transmembrane region" description="Helical" evidence="3">
    <location>
        <begin position="108"/>
        <end position="129"/>
    </location>
</feature>
<evidence type="ECO:0000256" key="3">
    <source>
        <dbReference type="SAM" id="Phobius"/>
    </source>
</evidence>
<dbReference type="Pfam" id="PF01066">
    <property type="entry name" value="CDP-OH_P_transf"/>
    <property type="match status" value="1"/>
</dbReference>
<dbReference type="GO" id="GO:0008654">
    <property type="term" value="P:phospholipid biosynthetic process"/>
    <property type="evidence" value="ECO:0007669"/>
    <property type="project" value="InterPro"/>
</dbReference>
<dbReference type="AlphaFoldDB" id="A0A7C1JUZ4"/>
<keyword evidence="3" id="KW-0812">Transmembrane</keyword>
<feature type="transmembrane region" description="Helical" evidence="3">
    <location>
        <begin position="177"/>
        <end position="196"/>
    </location>
</feature>
<keyword evidence="3" id="KW-0472">Membrane</keyword>
<proteinExistence type="inferred from homology"/>
<comment type="similarity">
    <text evidence="2">Belongs to the CDP-alcohol phosphatidyltransferase class-I family.</text>
</comment>
<keyword evidence="1 2" id="KW-0808">Transferase</keyword>
<dbReference type="PROSITE" id="PS00379">
    <property type="entry name" value="CDP_ALCOHOL_P_TRANSF"/>
    <property type="match status" value="1"/>
</dbReference>
<dbReference type="EMBL" id="DSMG01000011">
    <property type="protein sequence ID" value="HDX30068.1"/>
    <property type="molecule type" value="Genomic_DNA"/>
</dbReference>